<dbReference type="EMBL" id="JABVED010000020">
    <property type="protein sequence ID" value="MBC6450808.1"/>
    <property type="molecule type" value="Genomic_DNA"/>
</dbReference>
<proteinExistence type="predicted"/>
<dbReference type="Proteomes" id="UP000734823">
    <property type="component" value="Unassembled WGS sequence"/>
</dbReference>
<dbReference type="SMART" id="SM00871">
    <property type="entry name" value="AraC_E_bind"/>
    <property type="match status" value="1"/>
</dbReference>
<evidence type="ECO:0000259" key="1">
    <source>
        <dbReference type="SMART" id="SM00871"/>
    </source>
</evidence>
<protein>
    <submittedName>
        <fullName evidence="2">GyrI-like domain-containing protein</fullName>
    </submittedName>
</protein>
<dbReference type="Gene3D" id="3.20.80.10">
    <property type="entry name" value="Regulatory factor, effector binding domain"/>
    <property type="match status" value="1"/>
</dbReference>
<reference evidence="2 3" key="1">
    <citation type="submission" date="2020-06" db="EMBL/GenBank/DDBJ databases">
        <title>Actinokineospora xiongansis sp. nov., isolated from soil of Baiyangdian.</title>
        <authorList>
            <person name="Zhang X."/>
        </authorList>
    </citation>
    <scope>NUCLEOTIDE SEQUENCE [LARGE SCALE GENOMIC DNA]</scope>
    <source>
        <strain evidence="2 3">HBU206404</strain>
    </source>
</reference>
<dbReference type="SUPFAM" id="SSF55136">
    <property type="entry name" value="Probable bacterial effector-binding domain"/>
    <property type="match status" value="1"/>
</dbReference>
<organism evidence="2 3">
    <name type="scientific">Actinokineospora xionganensis</name>
    <dbReference type="NCBI Taxonomy" id="2684470"/>
    <lineage>
        <taxon>Bacteria</taxon>
        <taxon>Bacillati</taxon>
        <taxon>Actinomycetota</taxon>
        <taxon>Actinomycetes</taxon>
        <taxon>Pseudonocardiales</taxon>
        <taxon>Pseudonocardiaceae</taxon>
        <taxon>Actinokineospora</taxon>
    </lineage>
</organism>
<gene>
    <name evidence="2" type="ORF">GPZ80_26970</name>
</gene>
<sequence>MVLDPTIEERPAQPYMGVRRLVTIATMNEIADRIPEVIGGLAERGVAIAGAPFLRYLRVDLAGEIEVEAGVPVAAPIAGSCELPAGRYVTITHIGHPDGLTDLTAAVLAWGDEQGLDWDVEDGLWGARVERFLTNPVEQPDPTRWHTELAVRLS</sequence>
<evidence type="ECO:0000313" key="3">
    <source>
        <dbReference type="Proteomes" id="UP000734823"/>
    </source>
</evidence>
<dbReference type="InterPro" id="IPR011256">
    <property type="entry name" value="Reg_factor_effector_dom_sf"/>
</dbReference>
<comment type="caution">
    <text evidence="2">The sequence shown here is derived from an EMBL/GenBank/DDBJ whole genome shotgun (WGS) entry which is preliminary data.</text>
</comment>
<name>A0ABR7LDM0_9PSEU</name>
<evidence type="ECO:0000313" key="2">
    <source>
        <dbReference type="EMBL" id="MBC6450808.1"/>
    </source>
</evidence>
<accession>A0ABR7LDM0</accession>
<keyword evidence="3" id="KW-1185">Reference proteome</keyword>
<dbReference type="InterPro" id="IPR029442">
    <property type="entry name" value="GyrI-like"/>
</dbReference>
<dbReference type="InterPro" id="IPR010499">
    <property type="entry name" value="AraC_E-bd"/>
</dbReference>
<feature type="domain" description="AraC effector-binding" evidence="1">
    <location>
        <begin position="3"/>
        <end position="154"/>
    </location>
</feature>
<dbReference type="RefSeq" id="WP_187223890.1">
    <property type="nucleotide sequence ID" value="NZ_JABVED010000020.1"/>
</dbReference>
<dbReference type="Pfam" id="PF06445">
    <property type="entry name" value="GyrI-like"/>
    <property type="match status" value="1"/>
</dbReference>